<keyword evidence="8" id="KW-0406">Ion transport</keyword>
<dbReference type="Pfam" id="PF08016">
    <property type="entry name" value="PKD_channel"/>
    <property type="match status" value="1"/>
</dbReference>
<evidence type="ECO:0000256" key="4">
    <source>
        <dbReference type="ARBA" id="ARBA00022475"/>
    </source>
</evidence>
<evidence type="ECO:0000256" key="8">
    <source>
        <dbReference type="ARBA" id="ARBA00023065"/>
    </source>
</evidence>
<evidence type="ECO:0000256" key="9">
    <source>
        <dbReference type="ARBA" id="ARBA00023136"/>
    </source>
</evidence>
<dbReference type="CDD" id="cd21050">
    <property type="entry name" value="ELD_TRPML"/>
    <property type="match status" value="1"/>
</dbReference>
<keyword evidence="3" id="KW-0813">Transport</keyword>
<accession>A0A7R9L531</accession>
<proteinExistence type="predicted"/>
<organism evidence="17">
    <name type="scientific">Medioppia subpectinata</name>
    <dbReference type="NCBI Taxonomy" id="1979941"/>
    <lineage>
        <taxon>Eukaryota</taxon>
        <taxon>Metazoa</taxon>
        <taxon>Ecdysozoa</taxon>
        <taxon>Arthropoda</taxon>
        <taxon>Chelicerata</taxon>
        <taxon>Arachnida</taxon>
        <taxon>Acari</taxon>
        <taxon>Acariformes</taxon>
        <taxon>Sarcoptiformes</taxon>
        <taxon>Oribatida</taxon>
        <taxon>Brachypylina</taxon>
        <taxon>Oppioidea</taxon>
        <taxon>Oppiidae</taxon>
        <taxon>Medioppia</taxon>
    </lineage>
</organism>
<name>A0A7R9L531_9ACAR</name>
<comment type="subcellular location">
    <subcellularLocation>
        <location evidence="2">Cell membrane</location>
        <topology evidence="2">Multi-pass membrane protein</topology>
    </subcellularLocation>
    <subcellularLocation>
        <location evidence="1">Endosome membrane</location>
        <topology evidence="1">Multi-pass membrane protein</topology>
    </subcellularLocation>
</comment>
<protein>
    <recommendedName>
        <fullName evidence="19">Mucolipin-3</fullName>
    </recommendedName>
</protein>
<keyword evidence="5 14" id="KW-0812">Transmembrane</keyword>
<evidence type="ECO:0000256" key="6">
    <source>
        <dbReference type="ARBA" id="ARBA00022753"/>
    </source>
</evidence>
<dbReference type="EMBL" id="OC870525">
    <property type="protein sequence ID" value="CAD7635058.1"/>
    <property type="molecule type" value="Genomic_DNA"/>
</dbReference>
<reference evidence="17" key="1">
    <citation type="submission" date="2020-11" db="EMBL/GenBank/DDBJ databases">
        <authorList>
            <person name="Tran Van P."/>
        </authorList>
    </citation>
    <scope>NUCLEOTIDE SEQUENCE</scope>
</reference>
<keyword evidence="6" id="KW-0967">Endosome</keyword>
<dbReference type="Proteomes" id="UP000759131">
    <property type="component" value="Unassembled WGS sequence"/>
</dbReference>
<evidence type="ECO:0008006" key="19">
    <source>
        <dbReference type="Google" id="ProtNLM"/>
    </source>
</evidence>
<feature type="transmembrane region" description="Helical" evidence="14">
    <location>
        <begin position="558"/>
        <end position="580"/>
    </location>
</feature>
<evidence type="ECO:0000259" key="16">
    <source>
        <dbReference type="Pfam" id="PF21381"/>
    </source>
</evidence>
<dbReference type="InterPro" id="IPR013122">
    <property type="entry name" value="PKD1_2_channel"/>
</dbReference>
<keyword evidence="10" id="KW-1015">Disulfide bond</keyword>
<comment type="catalytic activity">
    <reaction evidence="12">
        <text>Ca(2+)(in) = Ca(2+)(out)</text>
        <dbReference type="Rhea" id="RHEA:29671"/>
        <dbReference type="ChEBI" id="CHEBI:29108"/>
    </reaction>
</comment>
<evidence type="ECO:0000256" key="7">
    <source>
        <dbReference type="ARBA" id="ARBA00022989"/>
    </source>
</evidence>
<feature type="domain" description="Polycystin cation channel PKD1/PKD2" evidence="15">
    <location>
        <begin position="452"/>
        <end position="586"/>
    </location>
</feature>
<feature type="transmembrane region" description="Helical" evidence="14">
    <location>
        <begin position="363"/>
        <end position="384"/>
    </location>
</feature>
<feature type="transmembrane region" description="Helical" evidence="14">
    <location>
        <begin position="453"/>
        <end position="470"/>
    </location>
</feature>
<feature type="transmembrane region" description="Helical" evidence="14">
    <location>
        <begin position="490"/>
        <end position="512"/>
    </location>
</feature>
<dbReference type="Pfam" id="PF21381">
    <property type="entry name" value="MCLN_ECD"/>
    <property type="match status" value="1"/>
</dbReference>
<evidence type="ECO:0000256" key="5">
    <source>
        <dbReference type="ARBA" id="ARBA00022692"/>
    </source>
</evidence>
<evidence type="ECO:0000259" key="15">
    <source>
        <dbReference type="Pfam" id="PF08016"/>
    </source>
</evidence>
<evidence type="ECO:0000313" key="17">
    <source>
        <dbReference type="EMBL" id="CAD7635058.1"/>
    </source>
</evidence>
<evidence type="ECO:0000256" key="12">
    <source>
        <dbReference type="ARBA" id="ARBA00036634"/>
    </source>
</evidence>
<feature type="compositionally biased region" description="Polar residues" evidence="13">
    <location>
        <begin position="63"/>
        <end position="73"/>
    </location>
</feature>
<dbReference type="FunFam" id="1.10.287.70:FF:000033">
    <property type="entry name" value="Mucolipin 1"/>
    <property type="match status" value="1"/>
</dbReference>
<dbReference type="GO" id="GO:0005765">
    <property type="term" value="C:lysosomal membrane"/>
    <property type="evidence" value="ECO:0007669"/>
    <property type="project" value="TreeGrafter"/>
</dbReference>
<dbReference type="GO" id="GO:0010008">
    <property type="term" value="C:endosome membrane"/>
    <property type="evidence" value="ECO:0007669"/>
    <property type="project" value="UniProtKB-SubCell"/>
</dbReference>
<evidence type="ECO:0000256" key="11">
    <source>
        <dbReference type="ARBA" id="ARBA00023303"/>
    </source>
</evidence>
<keyword evidence="9 14" id="KW-0472">Membrane</keyword>
<evidence type="ECO:0000313" key="18">
    <source>
        <dbReference type="Proteomes" id="UP000759131"/>
    </source>
</evidence>
<keyword evidence="11" id="KW-0407">Ion channel</keyword>
<dbReference type="InterPro" id="IPR049134">
    <property type="entry name" value="MCLN_ECD"/>
</dbReference>
<dbReference type="GO" id="GO:0072345">
    <property type="term" value="F:NAADP-sensitive calcium-release channel activity"/>
    <property type="evidence" value="ECO:0007669"/>
    <property type="project" value="TreeGrafter"/>
</dbReference>
<evidence type="ECO:0000256" key="10">
    <source>
        <dbReference type="ARBA" id="ARBA00023157"/>
    </source>
</evidence>
<evidence type="ECO:0000256" key="14">
    <source>
        <dbReference type="SAM" id="Phobius"/>
    </source>
</evidence>
<sequence length="646" mass="74340">MSVCENVHAVITSRKRSTAMTAAHDSQHQLVINGSDAEGDEDDDIDVIEKCLSNTSTARVGDPMTSTQWSLTESSDRPLDTMIPSEPLATTRHRDRLRRALKYYFMSPVDKWRAKGRLPYKLGLQVIKIVFVTIQLIIFGIDMSDYMTLEANMATSLRKLFLPNYDTLREVMTYPPAAGPYALYERQDVFDSMDYAIHRFANISTLSVGSFGYQTPNTTEQPMSALRVCVRRYQKAALEPSNYYYFIDNKIRTDCIAINNTYPPGDQRWNQFKFKDFIAEHKFDLLFESLVSIEMSVPLRTIYLNSLSTYDAPECYNLNVNILFDNSQHSGQMLVSLSSASVRHECDGNLKDNEEQTHVERQVLNVGVILLCVLSFFLCLRSIIRGQKLRSKTVYFFRKHLGKELSAEDWRQFIDGWIIMIIVNDVLIVTGSVEKINMETNSLHGSHYNYCSLMLGVGNLLVWCGLLRYLGFFHKYNVLIVTLKHALPHVLRFLLCALILYSGFCFCGWVVLGPYHYKFRTISRTSECLFALMNGDDLFATFAITNTKSSIIWWFSRLYLYGFIVLFIYVVLSLFIAIIMDSYETIKDYYQNGFPLTDVQKFIAESEDSMASYLEDQRDAHTLRRSCVQCWNRFKSMVSSATPGRR</sequence>
<gene>
    <name evidence="17" type="ORF">OSB1V03_LOCUS15450</name>
</gene>
<feature type="region of interest" description="Disordered" evidence="13">
    <location>
        <begin position="63"/>
        <end position="84"/>
    </location>
</feature>
<dbReference type="Gene3D" id="1.10.287.70">
    <property type="match status" value="1"/>
</dbReference>
<dbReference type="EMBL" id="CAJPIZ010015950">
    <property type="protein sequence ID" value="CAG2115488.1"/>
    <property type="molecule type" value="Genomic_DNA"/>
</dbReference>
<dbReference type="PANTHER" id="PTHR12127:SF7">
    <property type="entry name" value="SD02261P"/>
    <property type="match status" value="1"/>
</dbReference>
<dbReference type="OrthoDB" id="263481at2759"/>
<feature type="domain" description="Mucolipin extracytosolic" evidence="16">
    <location>
        <begin position="153"/>
        <end position="346"/>
    </location>
</feature>
<dbReference type="AlphaFoldDB" id="A0A7R9L531"/>
<dbReference type="InterPro" id="IPR039031">
    <property type="entry name" value="Mucolipin"/>
</dbReference>
<evidence type="ECO:0000256" key="3">
    <source>
        <dbReference type="ARBA" id="ARBA00022448"/>
    </source>
</evidence>
<keyword evidence="4" id="KW-1003">Cell membrane</keyword>
<dbReference type="GO" id="GO:0005886">
    <property type="term" value="C:plasma membrane"/>
    <property type="evidence" value="ECO:0007669"/>
    <property type="project" value="UniProtKB-SubCell"/>
</dbReference>
<dbReference type="PANTHER" id="PTHR12127">
    <property type="entry name" value="MUCOLIPIN"/>
    <property type="match status" value="1"/>
</dbReference>
<keyword evidence="7 14" id="KW-1133">Transmembrane helix</keyword>
<evidence type="ECO:0000256" key="1">
    <source>
        <dbReference type="ARBA" id="ARBA00004337"/>
    </source>
</evidence>
<evidence type="ECO:0000256" key="13">
    <source>
        <dbReference type="SAM" id="MobiDB-lite"/>
    </source>
</evidence>
<evidence type="ECO:0000256" key="2">
    <source>
        <dbReference type="ARBA" id="ARBA00004651"/>
    </source>
</evidence>
<keyword evidence="18" id="KW-1185">Reference proteome</keyword>